<evidence type="ECO:0000256" key="5">
    <source>
        <dbReference type="ARBA" id="ARBA00022692"/>
    </source>
</evidence>
<dbReference type="OrthoDB" id="430522at2759"/>
<evidence type="ECO:0000256" key="8">
    <source>
        <dbReference type="ARBA" id="ARBA00023136"/>
    </source>
</evidence>
<evidence type="ECO:0000256" key="1">
    <source>
        <dbReference type="ARBA" id="ARBA00004477"/>
    </source>
</evidence>
<name>B4KBS4_DROMO</name>
<feature type="transmembrane region" description="Helical" evidence="10">
    <location>
        <begin position="500"/>
        <end position="521"/>
    </location>
</feature>
<protein>
    <submittedName>
        <fullName evidence="11">Uncharacterized protein, isoform C</fullName>
    </submittedName>
</protein>
<evidence type="ECO:0000256" key="9">
    <source>
        <dbReference type="ARBA" id="ARBA00023180"/>
    </source>
</evidence>
<feature type="transmembrane region" description="Helical" evidence="10">
    <location>
        <begin position="21"/>
        <end position="40"/>
    </location>
</feature>
<keyword evidence="6" id="KW-0256">Endoplasmic reticulum</keyword>
<organism evidence="11 12">
    <name type="scientific">Drosophila mojavensis</name>
    <name type="common">Fruit fly</name>
    <dbReference type="NCBI Taxonomy" id="7230"/>
    <lineage>
        <taxon>Eukaryota</taxon>
        <taxon>Metazoa</taxon>
        <taxon>Ecdysozoa</taxon>
        <taxon>Arthropoda</taxon>
        <taxon>Hexapoda</taxon>
        <taxon>Insecta</taxon>
        <taxon>Pterygota</taxon>
        <taxon>Neoptera</taxon>
        <taxon>Endopterygota</taxon>
        <taxon>Diptera</taxon>
        <taxon>Brachycera</taxon>
        <taxon>Muscomorpha</taxon>
        <taxon>Ephydroidea</taxon>
        <taxon>Drosophilidae</taxon>
        <taxon>Drosophila</taxon>
    </lineage>
</organism>
<keyword evidence="12" id="KW-1185">Reference proteome</keyword>
<dbReference type="UniPathway" id="UPA00196"/>
<dbReference type="InterPro" id="IPR019540">
    <property type="entry name" value="PtdIno-glycan_biosynth_class_S"/>
</dbReference>
<proteinExistence type="inferred from homology"/>
<dbReference type="PANTHER" id="PTHR21072:SF13">
    <property type="entry name" value="GPI TRANSAMIDASE COMPONENT PIG-S"/>
    <property type="match status" value="1"/>
</dbReference>
<evidence type="ECO:0000256" key="2">
    <source>
        <dbReference type="ARBA" id="ARBA00004687"/>
    </source>
</evidence>
<comment type="pathway">
    <text evidence="2">Glycolipid biosynthesis; glycosylphosphatidylinositol-anchor biosynthesis.</text>
</comment>
<gene>
    <name evidence="11" type="primary">Dmoj\GI23151</name>
    <name evidence="11" type="ORF">Dmoj_GI23151</name>
</gene>
<dbReference type="PANTHER" id="PTHR21072">
    <property type="entry name" value="GPI TRANSAMIDASE COMPONENT PIG-S"/>
    <property type="match status" value="1"/>
</dbReference>
<evidence type="ECO:0000313" key="11">
    <source>
        <dbReference type="EMBL" id="EDW14751.2"/>
    </source>
</evidence>
<keyword evidence="4" id="KW-0337">GPI-anchor biosynthesis</keyword>
<evidence type="ECO:0000256" key="10">
    <source>
        <dbReference type="SAM" id="Phobius"/>
    </source>
</evidence>
<dbReference type="GO" id="GO:0016255">
    <property type="term" value="P:attachment of GPI anchor to protein"/>
    <property type="evidence" value="ECO:0007669"/>
    <property type="project" value="InterPro"/>
</dbReference>
<dbReference type="GO" id="GO:0006506">
    <property type="term" value="P:GPI anchor biosynthetic process"/>
    <property type="evidence" value="ECO:0007669"/>
    <property type="project" value="UniProtKB-UniPathway"/>
</dbReference>
<evidence type="ECO:0000256" key="6">
    <source>
        <dbReference type="ARBA" id="ARBA00022824"/>
    </source>
</evidence>
<keyword evidence="8 10" id="KW-0472">Membrane</keyword>
<reference evidence="11 12" key="1">
    <citation type="journal article" date="2007" name="Nature">
        <title>Evolution of genes and genomes on the Drosophila phylogeny.</title>
        <authorList>
            <consortium name="Drosophila 12 Genomes Consortium"/>
            <person name="Clark A.G."/>
            <person name="Eisen M.B."/>
            <person name="Smith D.R."/>
            <person name="Bergman C.M."/>
            <person name="Oliver B."/>
            <person name="Markow T.A."/>
            <person name="Kaufman T.C."/>
            <person name="Kellis M."/>
            <person name="Gelbart W."/>
            <person name="Iyer V.N."/>
            <person name="Pollard D.A."/>
            <person name="Sackton T.B."/>
            <person name="Larracuente A.M."/>
            <person name="Singh N.D."/>
            <person name="Abad J.P."/>
            <person name="Abt D.N."/>
            <person name="Adryan B."/>
            <person name="Aguade M."/>
            <person name="Akashi H."/>
            <person name="Anderson W.W."/>
            <person name="Aquadro C.F."/>
            <person name="Ardell D.H."/>
            <person name="Arguello R."/>
            <person name="Artieri C.G."/>
            <person name="Barbash D.A."/>
            <person name="Barker D."/>
            <person name="Barsanti P."/>
            <person name="Batterham P."/>
            <person name="Batzoglou S."/>
            <person name="Begun D."/>
            <person name="Bhutkar A."/>
            <person name="Blanco E."/>
            <person name="Bosak S.A."/>
            <person name="Bradley R.K."/>
            <person name="Brand A.D."/>
            <person name="Brent M.R."/>
            <person name="Brooks A.N."/>
            <person name="Brown R.H."/>
            <person name="Butlin R.K."/>
            <person name="Caggese C."/>
            <person name="Calvi B.R."/>
            <person name="Bernardo de Carvalho A."/>
            <person name="Caspi A."/>
            <person name="Castrezana S."/>
            <person name="Celniker S.E."/>
            <person name="Chang J.L."/>
            <person name="Chapple C."/>
            <person name="Chatterji S."/>
            <person name="Chinwalla A."/>
            <person name="Civetta A."/>
            <person name="Clifton S.W."/>
            <person name="Comeron J.M."/>
            <person name="Costello J.C."/>
            <person name="Coyne J.A."/>
            <person name="Daub J."/>
            <person name="David R.G."/>
            <person name="Delcher A.L."/>
            <person name="Delehaunty K."/>
            <person name="Do C.B."/>
            <person name="Ebling H."/>
            <person name="Edwards K."/>
            <person name="Eickbush T."/>
            <person name="Evans J.D."/>
            <person name="Filipski A."/>
            <person name="Findeiss S."/>
            <person name="Freyhult E."/>
            <person name="Fulton L."/>
            <person name="Fulton R."/>
            <person name="Garcia A.C."/>
            <person name="Gardiner A."/>
            <person name="Garfield D.A."/>
            <person name="Garvin B.E."/>
            <person name="Gibson G."/>
            <person name="Gilbert D."/>
            <person name="Gnerre S."/>
            <person name="Godfrey J."/>
            <person name="Good R."/>
            <person name="Gotea V."/>
            <person name="Gravely B."/>
            <person name="Greenberg A.J."/>
            <person name="Griffiths-Jones S."/>
            <person name="Gross S."/>
            <person name="Guigo R."/>
            <person name="Gustafson E.A."/>
            <person name="Haerty W."/>
            <person name="Hahn M.W."/>
            <person name="Halligan D.L."/>
            <person name="Halpern A.L."/>
            <person name="Halter G.M."/>
            <person name="Han M.V."/>
            <person name="Heger A."/>
            <person name="Hillier L."/>
            <person name="Hinrichs A.S."/>
            <person name="Holmes I."/>
            <person name="Hoskins R.A."/>
            <person name="Hubisz M.J."/>
            <person name="Hultmark D."/>
            <person name="Huntley M.A."/>
            <person name="Jaffe D.B."/>
            <person name="Jagadeeshan S."/>
            <person name="Jeck W.R."/>
            <person name="Johnson J."/>
            <person name="Jones C.D."/>
            <person name="Jordan W.C."/>
            <person name="Karpen G.H."/>
            <person name="Kataoka E."/>
            <person name="Keightley P.D."/>
            <person name="Kheradpour P."/>
            <person name="Kirkness E.F."/>
            <person name="Koerich L.B."/>
            <person name="Kristiansen K."/>
            <person name="Kudrna D."/>
            <person name="Kulathinal R.J."/>
            <person name="Kumar S."/>
            <person name="Kwok R."/>
            <person name="Lander E."/>
            <person name="Langley C.H."/>
            <person name="Lapoint R."/>
            <person name="Lazzaro B.P."/>
            <person name="Lee S.J."/>
            <person name="Levesque L."/>
            <person name="Li R."/>
            <person name="Lin C.F."/>
            <person name="Lin M.F."/>
            <person name="Lindblad-Toh K."/>
            <person name="Llopart A."/>
            <person name="Long M."/>
            <person name="Low L."/>
            <person name="Lozovsky E."/>
            <person name="Lu J."/>
            <person name="Luo M."/>
            <person name="Machado C.A."/>
            <person name="Makalowski W."/>
            <person name="Marzo M."/>
            <person name="Matsuda M."/>
            <person name="Matzkin L."/>
            <person name="McAllister B."/>
            <person name="McBride C.S."/>
            <person name="McKernan B."/>
            <person name="McKernan K."/>
            <person name="Mendez-Lago M."/>
            <person name="Minx P."/>
            <person name="Mollenhauer M.U."/>
            <person name="Montooth K."/>
            <person name="Mount S.M."/>
            <person name="Mu X."/>
            <person name="Myers E."/>
            <person name="Negre B."/>
            <person name="Newfeld S."/>
            <person name="Nielsen R."/>
            <person name="Noor M.A."/>
            <person name="O'Grady P."/>
            <person name="Pachter L."/>
            <person name="Papaceit M."/>
            <person name="Parisi M.J."/>
            <person name="Parisi M."/>
            <person name="Parts L."/>
            <person name="Pedersen J.S."/>
            <person name="Pesole G."/>
            <person name="Phillippy A.M."/>
            <person name="Ponting C.P."/>
            <person name="Pop M."/>
            <person name="Porcelli D."/>
            <person name="Powell J.R."/>
            <person name="Prohaska S."/>
            <person name="Pruitt K."/>
            <person name="Puig M."/>
            <person name="Quesneville H."/>
            <person name="Ram K.R."/>
            <person name="Rand D."/>
            <person name="Rasmussen M.D."/>
            <person name="Reed L.K."/>
            <person name="Reenan R."/>
            <person name="Reily A."/>
            <person name="Remington K.A."/>
            <person name="Rieger T.T."/>
            <person name="Ritchie M.G."/>
            <person name="Robin C."/>
            <person name="Rogers Y.H."/>
            <person name="Rohde C."/>
            <person name="Rozas J."/>
            <person name="Rubenfield M.J."/>
            <person name="Ruiz A."/>
            <person name="Russo S."/>
            <person name="Salzberg S.L."/>
            <person name="Sanchez-Gracia A."/>
            <person name="Saranga D.J."/>
            <person name="Sato H."/>
            <person name="Schaeffer S.W."/>
            <person name="Schatz M.C."/>
            <person name="Schlenke T."/>
            <person name="Schwartz R."/>
            <person name="Segarra C."/>
            <person name="Singh R.S."/>
            <person name="Sirot L."/>
            <person name="Sirota M."/>
            <person name="Sisneros N.B."/>
            <person name="Smith C.D."/>
            <person name="Smith T.F."/>
            <person name="Spieth J."/>
            <person name="Stage D.E."/>
            <person name="Stark A."/>
            <person name="Stephan W."/>
            <person name="Strausberg R.L."/>
            <person name="Strempel S."/>
            <person name="Sturgill D."/>
            <person name="Sutton G."/>
            <person name="Sutton G.G."/>
            <person name="Tao W."/>
            <person name="Teichmann S."/>
            <person name="Tobari Y.N."/>
            <person name="Tomimura Y."/>
            <person name="Tsolas J.M."/>
            <person name="Valente V.L."/>
            <person name="Venter E."/>
            <person name="Venter J.C."/>
            <person name="Vicario S."/>
            <person name="Vieira F.G."/>
            <person name="Vilella A.J."/>
            <person name="Villasante A."/>
            <person name="Walenz B."/>
            <person name="Wang J."/>
            <person name="Wasserman M."/>
            <person name="Watts T."/>
            <person name="Wilson D."/>
            <person name="Wilson R.K."/>
            <person name="Wing R.A."/>
            <person name="Wolfner M.F."/>
            <person name="Wong A."/>
            <person name="Wong G.K."/>
            <person name="Wu C.I."/>
            <person name="Wu G."/>
            <person name="Yamamoto D."/>
            <person name="Yang H.P."/>
            <person name="Yang S.P."/>
            <person name="Yorke J.A."/>
            <person name="Yoshida K."/>
            <person name="Zdobnov E."/>
            <person name="Zhang P."/>
            <person name="Zhang Y."/>
            <person name="Zimin A.V."/>
            <person name="Baldwin J."/>
            <person name="Abdouelleil A."/>
            <person name="Abdulkadir J."/>
            <person name="Abebe A."/>
            <person name="Abera B."/>
            <person name="Abreu J."/>
            <person name="Acer S.C."/>
            <person name="Aftuck L."/>
            <person name="Alexander A."/>
            <person name="An P."/>
            <person name="Anderson E."/>
            <person name="Anderson S."/>
            <person name="Arachi H."/>
            <person name="Azer M."/>
            <person name="Bachantsang P."/>
            <person name="Barry A."/>
            <person name="Bayul T."/>
            <person name="Berlin A."/>
            <person name="Bessette D."/>
            <person name="Bloom T."/>
            <person name="Blye J."/>
            <person name="Boguslavskiy L."/>
            <person name="Bonnet C."/>
            <person name="Boukhgalter B."/>
            <person name="Bourzgui I."/>
            <person name="Brown A."/>
            <person name="Cahill P."/>
            <person name="Channer S."/>
            <person name="Cheshatsang Y."/>
            <person name="Chuda L."/>
            <person name="Citroen M."/>
            <person name="Collymore A."/>
            <person name="Cooke P."/>
            <person name="Costello M."/>
            <person name="D'Aco K."/>
            <person name="Daza R."/>
            <person name="De Haan G."/>
            <person name="DeGray S."/>
            <person name="DeMaso C."/>
            <person name="Dhargay N."/>
            <person name="Dooley K."/>
            <person name="Dooley E."/>
            <person name="Doricent M."/>
            <person name="Dorje P."/>
            <person name="Dorjee K."/>
            <person name="Dupes A."/>
            <person name="Elong R."/>
            <person name="Falk J."/>
            <person name="Farina A."/>
            <person name="Faro S."/>
            <person name="Ferguson D."/>
            <person name="Fisher S."/>
            <person name="Foley C.D."/>
            <person name="Franke A."/>
            <person name="Friedrich D."/>
            <person name="Gadbois L."/>
            <person name="Gearin G."/>
            <person name="Gearin C.R."/>
            <person name="Giannoukos G."/>
            <person name="Goode T."/>
            <person name="Graham J."/>
            <person name="Grandbois E."/>
            <person name="Grewal S."/>
            <person name="Gyaltsen K."/>
            <person name="Hafez N."/>
            <person name="Hagos B."/>
            <person name="Hall J."/>
            <person name="Henson C."/>
            <person name="Hollinger A."/>
            <person name="Honan T."/>
            <person name="Huard M.D."/>
            <person name="Hughes L."/>
            <person name="Hurhula B."/>
            <person name="Husby M.E."/>
            <person name="Kamat A."/>
            <person name="Kanga B."/>
            <person name="Kashin S."/>
            <person name="Khazanovich D."/>
            <person name="Kisner P."/>
            <person name="Lance K."/>
            <person name="Lara M."/>
            <person name="Lee W."/>
            <person name="Lennon N."/>
            <person name="Letendre F."/>
            <person name="LeVine R."/>
            <person name="Lipovsky A."/>
            <person name="Liu X."/>
            <person name="Liu J."/>
            <person name="Liu S."/>
            <person name="Lokyitsang T."/>
            <person name="Lokyitsang Y."/>
            <person name="Lubonja R."/>
            <person name="Lui A."/>
            <person name="MacDonald P."/>
            <person name="Magnisalis V."/>
            <person name="Maru K."/>
            <person name="Matthews C."/>
            <person name="McCusker W."/>
            <person name="McDonough S."/>
            <person name="Mehta T."/>
            <person name="Meldrim J."/>
            <person name="Meneus L."/>
            <person name="Mihai O."/>
            <person name="Mihalev A."/>
            <person name="Mihova T."/>
            <person name="Mittelman R."/>
            <person name="Mlenga V."/>
            <person name="Montmayeur A."/>
            <person name="Mulrain L."/>
            <person name="Navidi A."/>
            <person name="Naylor J."/>
            <person name="Negash T."/>
            <person name="Nguyen T."/>
            <person name="Nguyen N."/>
            <person name="Nicol R."/>
            <person name="Norbu C."/>
            <person name="Norbu N."/>
            <person name="Novod N."/>
            <person name="O'Neill B."/>
            <person name="Osman S."/>
            <person name="Markiewicz E."/>
            <person name="Oyono O.L."/>
            <person name="Patti C."/>
            <person name="Phunkhang P."/>
            <person name="Pierre F."/>
            <person name="Priest M."/>
            <person name="Raghuraman S."/>
            <person name="Rege F."/>
            <person name="Reyes R."/>
            <person name="Rise C."/>
            <person name="Rogov P."/>
            <person name="Ross K."/>
            <person name="Ryan E."/>
            <person name="Settipalli S."/>
            <person name="Shea T."/>
            <person name="Sherpa N."/>
            <person name="Shi L."/>
            <person name="Shih D."/>
            <person name="Sparrow T."/>
            <person name="Spaulding J."/>
            <person name="Stalker J."/>
            <person name="Stange-Thomann N."/>
            <person name="Stavropoulos S."/>
            <person name="Stone C."/>
            <person name="Strader C."/>
            <person name="Tesfaye S."/>
            <person name="Thomson T."/>
            <person name="Thoulutsang Y."/>
            <person name="Thoulutsang D."/>
            <person name="Topham K."/>
            <person name="Topping I."/>
            <person name="Tsamla T."/>
            <person name="Vassiliev H."/>
            <person name="Vo A."/>
            <person name="Wangchuk T."/>
            <person name="Wangdi T."/>
            <person name="Weiand M."/>
            <person name="Wilkinson J."/>
            <person name="Wilson A."/>
            <person name="Yadav S."/>
            <person name="Young G."/>
            <person name="Yu Q."/>
            <person name="Zembek L."/>
            <person name="Zhong D."/>
            <person name="Zimmer A."/>
            <person name="Zwirko Z."/>
            <person name="Jaffe D.B."/>
            <person name="Alvarez P."/>
            <person name="Brockman W."/>
            <person name="Butler J."/>
            <person name="Chin C."/>
            <person name="Gnerre S."/>
            <person name="Grabherr M."/>
            <person name="Kleber M."/>
            <person name="Mauceli E."/>
            <person name="MacCallum I."/>
        </authorList>
    </citation>
    <scope>NUCLEOTIDE SEQUENCE [LARGE SCALE GENOMIC DNA]</scope>
    <source>
        <strain evidence="12">Tucson 15081-1352.22</strain>
    </source>
</reference>
<dbReference type="Proteomes" id="UP000009192">
    <property type="component" value="Unassembled WGS sequence"/>
</dbReference>
<dbReference type="GO" id="GO:0042765">
    <property type="term" value="C:GPI-anchor transamidase complex"/>
    <property type="evidence" value="ECO:0007669"/>
    <property type="project" value="InterPro"/>
</dbReference>
<dbReference type="HOGENOM" id="CLU_010026_3_1_1"/>
<comment type="subcellular location">
    <subcellularLocation>
        <location evidence="1">Endoplasmic reticulum membrane</location>
        <topology evidence="1">Multi-pass membrane protein</topology>
    </subcellularLocation>
</comment>
<sequence length="534" mass="60606">MEETSSMKPKRKDTTEDKYRIAATIAFIVVIVGIGVPMWWKTTTVYRVSLPSSAILRLSDHPIKTVVHVAIYTQQPDRAQLLITELQNAFKDSNVWIMEFKQLSPFAKASEAHTPAALEKLLLQEHPQSVGDFMFIEWPKLEDELLLTTERSALMRTDVTSNKMAQLLHTKILQTYRVNQILSKDERMGIKSEAPQPDYDVVISVLNPKPKITNAKWNVVMAAQTYIEPFLAQISDISSYTVRTQWKYRVALEADLKQVRDQTKLGRHYALQESALPHLLTSIAQNLSASITDKPVINLVVYVPPCSSAPLHIYNNKNEILTRDGVDAFISPPWGGFIIANPPESVCMAYINDEPPMQYYVNTNDNMQVMLDQLQKLLDISSEVHVSGVKTVDIEQLAPRRWEYESYIRRSAIRHIATASNTLQSLIKLLDQISYIVIDDQVGTAITNSHNDILAAKAALLEHRLLNASALAKRAFVASERGFFDASLLAQLYFPDEQKYAIYIPLFLPVMVPVLSSFNMLRKLLQRKRKEKQP</sequence>
<dbReference type="Pfam" id="PF10510">
    <property type="entry name" value="PIG-S"/>
    <property type="match status" value="1"/>
</dbReference>
<comment type="similarity">
    <text evidence="3">Belongs to the PIGS family.</text>
</comment>
<evidence type="ECO:0000256" key="3">
    <source>
        <dbReference type="ARBA" id="ARBA00005316"/>
    </source>
</evidence>
<dbReference type="EMBL" id="CH933806">
    <property type="protein sequence ID" value="EDW14751.2"/>
    <property type="molecule type" value="Genomic_DNA"/>
</dbReference>
<evidence type="ECO:0000256" key="4">
    <source>
        <dbReference type="ARBA" id="ARBA00022502"/>
    </source>
</evidence>
<keyword evidence="9" id="KW-0325">Glycoprotein</keyword>
<dbReference type="eggNOG" id="KOG2459">
    <property type="taxonomic scope" value="Eukaryota"/>
</dbReference>
<accession>B4KBS4</accession>
<keyword evidence="7 10" id="KW-1133">Transmembrane helix</keyword>
<keyword evidence="5 10" id="KW-0812">Transmembrane</keyword>
<evidence type="ECO:0000256" key="7">
    <source>
        <dbReference type="ARBA" id="ARBA00022989"/>
    </source>
</evidence>
<dbReference type="KEGG" id="dmo:Dmoj_GI23151"/>
<evidence type="ECO:0000313" key="12">
    <source>
        <dbReference type="Proteomes" id="UP000009192"/>
    </source>
</evidence>
<dbReference type="AlphaFoldDB" id="B4KBS4"/>